<protein>
    <submittedName>
        <fullName evidence="2">Uncharacterized protein</fullName>
    </submittedName>
</protein>
<keyword evidence="3" id="KW-1185">Reference proteome</keyword>
<name>A0ABT3Q0S3_9BACT</name>
<evidence type="ECO:0000313" key="3">
    <source>
        <dbReference type="Proteomes" id="UP001207337"/>
    </source>
</evidence>
<accession>A0ABT3Q0S3</accession>
<organism evidence="2 3">
    <name type="scientific">Fodinibius salicampi</name>
    <dbReference type="NCBI Taxonomy" id="1920655"/>
    <lineage>
        <taxon>Bacteria</taxon>
        <taxon>Pseudomonadati</taxon>
        <taxon>Balneolota</taxon>
        <taxon>Balneolia</taxon>
        <taxon>Balneolales</taxon>
        <taxon>Balneolaceae</taxon>
        <taxon>Fodinibius</taxon>
    </lineage>
</organism>
<evidence type="ECO:0000313" key="2">
    <source>
        <dbReference type="EMBL" id="MCW9713641.1"/>
    </source>
</evidence>
<reference evidence="2 3" key="1">
    <citation type="submission" date="2021-11" db="EMBL/GenBank/DDBJ databases">
        <title>Aliifidinibius sp. nov., a new bacterium isolated from saline soil.</title>
        <authorList>
            <person name="Galisteo C."/>
            <person name="De La Haba R."/>
            <person name="Sanchez-Porro C."/>
            <person name="Ventosa A."/>
        </authorList>
    </citation>
    <scope>NUCLEOTIDE SEQUENCE [LARGE SCALE GENOMIC DNA]</scope>
    <source>
        <strain evidence="2 3">KACC 190600</strain>
    </source>
</reference>
<feature type="compositionally biased region" description="Basic and acidic residues" evidence="1">
    <location>
        <begin position="40"/>
        <end position="58"/>
    </location>
</feature>
<dbReference type="EMBL" id="JAJNDC010000003">
    <property type="protein sequence ID" value="MCW9713641.1"/>
    <property type="molecule type" value="Genomic_DNA"/>
</dbReference>
<dbReference type="RefSeq" id="WP_265790464.1">
    <property type="nucleotide sequence ID" value="NZ_BAABRS010000003.1"/>
</dbReference>
<feature type="region of interest" description="Disordered" evidence="1">
    <location>
        <begin position="33"/>
        <end position="71"/>
    </location>
</feature>
<gene>
    <name evidence="2" type="ORF">LQ318_12085</name>
</gene>
<evidence type="ECO:0000256" key="1">
    <source>
        <dbReference type="SAM" id="MobiDB-lite"/>
    </source>
</evidence>
<dbReference type="Proteomes" id="UP001207337">
    <property type="component" value="Unassembled WGS sequence"/>
</dbReference>
<proteinExistence type="predicted"/>
<sequence length="150" mass="17048">MLSRSSKIKSSSAVQSPGKVQYVQEYLSDVHAPTDFPSIEEEKGSHGKDHSSSSEKEAQGQSPSNDSPDLELLVPRKNFQELFNRFFVLGHKQLLMLQTKIRKPKDPNNHSALVLGDIDNQKVQALRRHYYQLQMLLFNMSKGNNHSSRI</sequence>
<comment type="caution">
    <text evidence="2">The sequence shown here is derived from an EMBL/GenBank/DDBJ whole genome shotgun (WGS) entry which is preliminary data.</text>
</comment>